<dbReference type="GO" id="GO:0005975">
    <property type="term" value="P:carbohydrate metabolic process"/>
    <property type="evidence" value="ECO:0007669"/>
    <property type="project" value="InterPro"/>
</dbReference>
<comment type="similarity">
    <text evidence="1">Belongs to the glycosyl hydrolase 13 family.</text>
</comment>
<evidence type="ECO:0000256" key="2">
    <source>
        <dbReference type="ARBA" id="ARBA00030238"/>
    </source>
</evidence>
<protein>
    <recommendedName>
        <fullName evidence="2">1,4-alpha-D-glucan glucanohydrolase</fullName>
    </recommendedName>
</protein>
<accession>A0A9Q1JF02</accession>
<sequence>MQFNFGHLLWAKTKDGKELDKHELFEATHKPKPLETKLDDASAVTLSQLRRGEYGSIEDDEADHSFQQEFKKDFPSYERGESQLRRGEYGSIEDDEADHSFQQEFKKDFPSYERVSYDAAPDIDHLNPTVQTELINWMTYLKTEIGFDGWRFDFVKGYSTSITKIHMDETDFAIGELWNPISYDDDKRPSYNQDSHRYELLGWVQNAGGGVIPLFDFTTKGILQATVEKEWWRMRDSNRKPSGMIRIMP</sequence>
<dbReference type="EMBL" id="JAKOGI010002906">
    <property type="protein sequence ID" value="KAJ8421127.1"/>
    <property type="molecule type" value="Genomic_DNA"/>
</dbReference>
<organism evidence="3 4">
    <name type="scientific">Carnegiea gigantea</name>
    <dbReference type="NCBI Taxonomy" id="171969"/>
    <lineage>
        <taxon>Eukaryota</taxon>
        <taxon>Viridiplantae</taxon>
        <taxon>Streptophyta</taxon>
        <taxon>Embryophyta</taxon>
        <taxon>Tracheophyta</taxon>
        <taxon>Spermatophyta</taxon>
        <taxon>Magnoliopsida</taxon>
        <taxon>eudicotyledons</taxon>
        <taxon>Gunneridae</taxon>
        <taxon>Pentapetalae</taxon>
        <taxon>Caryophyllales</taxon>
        <taxon>Cactineae</taxon>
        <taxon>Cactaceae</taxon>
        <taxon>Cactoideae</taxon>
        <taxon>Echinocereeae</taxon>
        <taxon>Carnegiea</taxon>
    </lineage>
</organism>
<proteinExistence type="inferred from homology"/>
<dbReference type="Proteomes" id="UP001153076">
    <property type="component" value="Unassembled WGS sequence"/>
</dbReference>
<dbReference type="SUPFAM" id="SSF51445">
    <property type="entry name" value="(Trans)glycosidases"/>
    <property type="match status" value="1"/>
</dbReference>
<gene>
    <name evidence="3" type="ORF">Cgig2_022666</name>
</gene>
<name>A0A9Q1JF02_9CARY</name>
<evidence type="ECO:0000313" key="4">
    <source>
        <dbReference type="Proteomes" id="UP001153076"/>
    </source>
</evidence>
<dbReference type="AlphaFoldDB" id="A0A9Q1JF02"/>
<dbReference type="PANTHER" id="PTHR43447">
    <property type="entry name" value="ALPHA-AMYLASE"/>
    <property type="match status" value="1"/>
</dbReference>
<comment type="caution">
    <text evidence="3">The sequence shown here is derived from an EMBL/GenBank/DDBJ whole genome shotgun (WGS) entry which is preliminary data.</text>
</comment>
<dbReference type="OrthoDB" id="550577at2759"/>
<keyword evidence="4" id="KW-1185">Reference proteome</keyword>
<dbReference type="Gene3D" id="3.20.20.80">
    <property type="entry name" value="Glycosidases"/>
    <property type="match status" value="1"/>
</dbReference>
<evidence type="ECO:0000256" key="1">
    <source>
        <dbReference type="ARBA" id="ARBA00008061"/>
    </source>
</evidence>
<evidence type="ECO:0000313" key="3">
    <source>
        <dbReference type="EMBL" id="KAJ8421127.1"/>
    </source>
</evidence>
<reference evidence="3" key="1">
    <citation type="submission" date="2022-04" db="EMBL/GenBank/DDBJ databases">
        <title>Carnegiea gigantea Genome sequencing and assembly v2.</title>
        <authorList>
            <person name="Copetti D."/>
            <person name="Sanderson M.J."/>
            <person name="Burquez A."/>
            <person name="Wojciechowski M.F."/>
        </authorList>
    </citation>
    <scope>NUCLEOTIDE SEQUENCE</scope>
    <source>
        <strain evidence="3">SGP5-SGP5p</strain>
        <tissue evidence="3">Aerial part</tissue>
    </source>
</reference>
<dbReference type="InterPro" id="IPR017853">
    <property type="entry name" value="GH"/>
</dbReference>